<evidence type="ECO:0000313" key="1">
    <source>
        <dbReference type="EMBL" id="RXH55835.1"/>
    </source>
</evidence>
<dbReference type="Proteomes" id="UP000289437">
    <property type="component" value="Unassembled WGS sequence"/>
</dbReference>
<comment type="caution">
    <text evidence="1">The sequence shown here is derived from an EMBL/GenBank/DDBJ whole genome shotgun (WGS) entry which is preliminary data.</text>
</comment>
<dbReference type="AlphaFoldDB" id="A0A4Q0SXG6"/>
<proteinExistence type="predicted"/>
<name>A0A4Q0SXG6_9BACT</name>
<accession>A0A4Q0SXG6</accession>
<protein>
    <submittedName>
        <fullName evidence="1">Uncharacterized protein</fullName>
    </submittedName>
</protein>
<gene>
    <name evidence="1" type="ORF">GRAN_2692</name>
</gene>
<dbReference type="EMBL" id="RDSM01000002">
    <property type="protein sequence ID" value="RXH55835.1"/>
    <property type="molecule type" value="Genomic_DNA"/>
</dbReference>
<sequence length="55" mass="5946">MTALNNPHRALMVEDESPSPGGFANGLWNGCPMVPLTKCGTAFAKKIPPKKYETK</sequence>
<reference evidence="2" key="2">
    <citation type="submission" date="2019-02" db="EMBL/GenBank/DDBJ databases">
        <title>Granulicella sibirica sp. nov., a psychrotolerant acidobacterium isolated from an organic soil layer in forested tundra, West Siberia.</title>
        <authorList>
            <person name="Oshkin I.Y."/>
            <person name="Kulichevskaya I.S."/>
            <person name="Rijpstra W.I.C."/>
            <person name="Sinninghe Damste J.S."/>
            <person name="Rakitin A.L."/>
            <person name="Ravin N.V."/>
            <person name="Dedysh S.N."/>
        </authorList>
    </citation>
    <scope>NUCLEOTIDE SEQUENCE [LARGE SCALE GENOMIC DNA]</scope>
    <source>
        <strain evidence="2">AF10</strain>
    </source>
</reference>
<keyword evidence="2" id="KW-1185">Reference proteome</keyword>
<reference evidence="1 2" key="1">
    <citation type="submission" date="2018-11" db="EMBL/GenBank/DDBJ databases">
        <authorList>
            <person name="Mardanov A.V."/>
            <person name="Ravin N.V."/>
            <person name="Dedysh S.N."/>
        </authorList>
    </citation>
    <scope>NUCLEOTIDE SEQUENCE [LARGE SCALE GENOMIC DNA]</scope>
    <source>
        <strain evidence="1 2">AF10</strain>
    </source>
</reference>
<evidence type="ECO:0000313" key="2">
    <source>
        <dbReference type="Proteomes" id="UP000289437"/>
    </source>
</evidence>
<organism evidence="1 2">
    <name type="scientific">Granulicella sibirica</name>
    <dbReference type="NCBI Taxonomy" id="2479048"/>
    <lineage>
        <taxon>Bacteria</taxon>
        <taxon>Pseudomonadati</taxon>
        <taxon>Acidobacteriota</taxon>
        <taxon>Terriglobia</taxon>
        <taxon>Terriglobales</taxon>
        <taxon>Acidobacteriaceae</taxon>
        <taxon>Granulicella</taxon>
    </lineage>
</organism>